<dbReference type="STRING" id="29542.A6070_06790"/>
<sequence>MATNKNPSRRKRPTSRRKTDRTFQVLLASLFLLVFLVASLAVLTLVQRNRPQVAPPAVATAPSPPQVPAPEVPPCATVPEEKTDHAALQLLIERALWKGGVAFSNRNVVLEQGVLHYRLSGALPEGSWYNDLRRVLEQDFPSVSLEQSIPPGQRLTISMHKEPQVVLHFQPPADSQVMVPPRGKVPGPKAKIAIVVDDLGRDLEALRTLLSLDLDLTMAVMPDEPHTRQAAELAHRAGREVLVHMPMEPDSYPRNDPGPGALLLGQDPVEIRQRVSAMFEKVPHAVGGNNHMGSRFTQYPEGMRAVFEVMKDHGLFFVDSRTSPGSVAFSEARQAGVAAATRDVFLDNYQDVEAIARQLRETVKIARSRRQAIAICHPYPETLAALKREAAFLRQADLQVVPVSHLLQR</sequence>
<evidence type="ECO:0000313" key="1">
    <source>
        <dbReference type="EMBL" id="APG25785.1"/>
    </source>
</evidence>
<keyword evidence="2" id="KW-1185">Reference proteome</keyword>
<dbReference type="CDD" id="cd10936">
    <property type="entry name" value="CE4_DAC2"/>
    <property type="match status" value="1"/>
</dbReference>
<dbReference type="KEGG" id="pace:A6070_06790"/>
<protein>
    <recommendedName>
        <fullName evidence="3">Divergent polysaccharide deacetylase family protein</fullName>
    </recommendedName>
</protein>
<gene>
    <name evidence="1" type="ORF">A7E75_12775</name>
</gene>
<dbReference type="EMBL" id="CP015518">
    <property type="protein sequence ID" value="APG25785.1"/>
    <property type="molecule type" value="Genomic_DNA"/>
</dbReference>
<dbReference type="PANTHER" id="PTHR30105">
    <property type="entry name" value="UNCHARACTERIZED YIBQ-RELATED"/>
    <property type="match status" value="1"/>
</dbReference>
<dbReference type="OrthoDB" id="9784811at2"/>
<dbReference type="InterPro" id="IPR011330">
    <property type="entry name" value="Glyco_hydro/deAcase_b/a-brl"/>
</dbReference>
<dbReference type="Gene3D" id="3.20.20.370">
    <property type="entry name" value="Glycoside hydrolase/deacetylase"/>
    <property type="match status" value="1"/>
</dbReference>
<organism evidence="1 2">
    <name type="scientific">Syntrophotalea acetylenica</name>
    <name type="common">Pelobacter acetylenicus</name>
    <dbReference type="NCBI Taxonomy" id="29542"/>
    <lineage>
        <taxon>Bacteria</taxon>
        <taxon>Pseudomonadati</taxon>
        <taxon>Thermodesulfobacteriota</taxon>
        <taxon>Desulfuromonadia</taxon>
        <taxon>Desulfuromonadales</taxon>
        <taxon>Syntrophotaleaceae</taxon>
        <taxon>Syntrophotalea</taxon>
    </lineage>
</organism>
<accession>A0A1L3GIS9</accession>
<dbReference type="SUPFAM" id="SSF88713">
    <property type="entry name" value="Glycoside hydrolase/deacetylase"/>
    <property type="match status" value="1"/>
</dbReference>
<dbReference type="Proteomes" id="UP000182264">
    <property type="component" value="Chromosome"/>
</dbReference>
<dbReference type="InterPro" id="IPR006837">
    <property type="entry name" value="Divergent_DAC"/>
</dbReference>
<reference evidence="1 2" key="1">
    <citation type="journal article" date="2017" name="Genome Announc.">
        <title>Complete Genome Sequences of Two Acetylene-Fermenting Pelobacter acetylenicus Strains.</title>
        <authorList>
            <person name="Sutton J.M."/>
            <person name="Baesman S.M."/>
            <person name="Fierst J.L."/>
            <person name="Poret-Peterson A.T."/>
            <person name="Oremland R.S."/>
            <person name="Dunlap D.S."/>
            <person name="Akob D.M."/>
        </authorList>
    </citation>
    <scope>NUCLEOTIDE SEQUENCE [LARGE SCALE GENOMIC DNA]</scope>
    <source>
        <strain evidence="1 2">DSM 3247</strain>
    </source>
</reference>
<dbReference type="AlphaFoldDB" id="A0A1L3GIS9"/>
<dbReference type="GO" id="GO:0005975">
    <property type="term" value="P:carbohydrate metabolic process"/>
    <property type="evidence" value="ECO:0007669"/>
    <property type="project" value="InterPro"/>
</dbReference>
<dbReference type="RefSeq" id="WP_072287628.1">
    <property type="nucleotide sequence ID" value="NZ_CP015455.1"/>
</dbReference>
<evidence type="ECO:0000313" key="2">
    <source>
        <dbReference type="Proteomes" id="UP000182264"/>
    </source>
</evidence>
<proteinExistence type="predicted"/>
<dbReference type="Pfam" id="PF04748">
    <property type="entry name" value="Polysacc_deac_2"/>
    <property type="match status" value="1"/>
</dbReference>
<dbReference type="PANTHER" id="PTHR30105:SF2">
    <property type="entry name" value="DIVERGENT POLYSACCHARIDE DEACETYLASE SUPERFAMILY"/>
    <property type="match status" value="1"/>
</dbReference>
<evidence type="ECO:0008006" key="3">
    <source>
        <dbReference type="Google" id="ProtNLM"/>
    </source>
</evidence>
<name>A0A1L3GIS9_SYNAC</name>